<dbReference type="PANTHER" id="PTHR30272">
    <property type="entry name" value="3-HYDROXYACYL-[ACYL-CARRIER-PROTEIN] DEHYDRATASE"/>
    <property type="match status" value="1"/>
</dbReference>
<dbReference type="GO" id="GO:0016829">
    <property type="term" value="F:lyase activity"/>
    <property type="evidence" value="ECO:0007669"/>
    <property type="project" value="UniProtKB-KW"/>
</dbReference>
<dbReference type="PANTHER" id="PTHR30272:SF1">
    <property type="entry name" value="3-HYDROXYACYL-[ACYL-CARRIER-PROTEIN] DEHYDRATASE"/>
    <property type="match status" value="1"/>
</dbReference>
<proteinExistence type="inferred from homology"/>
<dbReference type="InterPro" id="IPR029069">
    <property type="entry name" value="HotDog_dom_sf"/>
</dbReference>
<dbReference type="AlphaFoldDB" id="A0A926NAT1"/>
<keyword evidence="2" id="KW-0456">Lyase</keyword>
<dbReference type="EMBL" id="JACXAH010000013">
    <property type="protein sequence ID" value="MBD1372672.1"/>
    <property type="molecule type" value="Genomic_DNA"/>
</dbReference>
<reference evidence="3" key="1">
    <citation type="submission" date="2020-09" db="EMBL/GenBank/DDBJ databases">
        <title>A novel bacterium of genus Hazenella, isolated from South China Sea.</title>
        <authorList>
            <person name="Huang H."/>
            <person name="Mo K."/>
            <person name="Hu Y."/>
        </authorList>
    </citation>
    <scope>NUCLEOTIDE SEQUENCE</scope>
    <source>
        <strain evidence="3">IB182357</strain>
    </source>
</reference>
<dbReference type="Gene3D" id="3.10.129.10">
    <property type="entry name" value="Hotdog Thioesterase"/>
    <property type="match status" value="1"/>
</dbReference>
<evidence type="ECO:0000256" key="1">
    <source>
        <dbReference type="ARBA" id="ARBA00009174"/>
    </source>
</evidence>
<dbReference type="Proteomes" id="UP000661691">
    <property type="component" value="Unassembled WGS sequence"/>
</dbReference>
<comment type="similarity">
    <text evidence="1">Belongs to the thioester dehydratase family. FabZ subfamily.</text>
</comment>
<gene>
    <name evidence="3" type="ORF">IC620_09925</name>
</gene>
<dbReference type="Pfam" id="PF07977">
    <property type="entry name" value="FabA"/>
    <property type="match status" value="1"/>
</dbReference>
<accession>A0A926NAT1</accession>
<dbReference type="InterPro" id="IPR013114">
    <property type="entry name" value="FabA_FabZ"/>
</dbReference>
<keyword evidence="4" id="KW-1185">Reference proteome</keyword>
<evidence type="ECO:0000313" key="4">
    <source>
        <dbReference type="Proteomes" id="UP000661691"/>
    </source>
</evidence>
<name>A0A926NAT1_9BACL</name>
<protein>
    <submittedName>
        <fullName evidence="3">Beta-hydroxyacyl-ACP dehydratase</fullName>
    </submittedName>
</protein>
<evidence type="ECO:0000313" key="3">
    <source>
        <dbReference type="EMBL" id="MBD1372672.1"/>
    </source>
</evidence>
<comment type="caution">
    <text evidence="3">The sequence shown here is derived from an EMBL/GenBank/DDBJ whole genome shotgun (WGS) entry which is preliminary data.</text>
</comment>
<sequence>MHVANERKAKTMGFTELKKWLRHRHPMIYIDRVLDYEPSDFFKCVLSVSGTMEAIAGHFPERAIFPGSHLMQGFAQAGIIFYQLSTTPVAEDELTLIGSVKSRFQRVVVPGDQVIFNLKCDSIHQNTFIFSCRATVDDKTVAAFKGTLMRVKVEDLGEQLW</sequence>
<evidence type="ECO:0000256" key="2">
    <source>
        <dbReference type="ARBA" id="ARBA00023239"/>
    </source>
</evidence>
<organism evidence="3 4">
    <name type="scientific">Polycladospora coralii</name>
    <dbReference type="NCBI Taxonomy" id="2771432"/>
    <lineage>
        <taxon>Bacteria</taxon>
        <taxon>Bacillati</taxon>
        <taxon>Bacillota</taxon>
        <taxon>Bacilli</taxon>
        <taxon>Bacillales</taxon>
        <taxon>Thermoactinomycetaceae</taxon>
        <taxon>Polycladospora</taxon>
    </lineage>
</organism>
<dbReference type="SUPFAM" id="SSF54637">
    <property type="entry name" value="Thioesterase/thiol ester dehydrase-isomerase"/>
    <property type="match status" value="1"/>
</dbReference>